<name>A0A8X7U5L8_BRACI</name>
<dbReference type="EMBL" id="JAAMPC010000014">
    <property type="protein sequence ID" value="KAG2266129.1"/>
    <property type="molecule type" value="Genomic_DNA"/>
</dbReference>
<dbReference type="Pfam" id="PF03372">
    <property type="entry name" value="Exo_endo_phos"/>
    <property type="match status" value="1"/>
</dbReference>
<dbReference type="PANTHER" id="PTHR33710:SF62">
    <property type="entry name" value="DUF4283 DOMAIN PROTEIN"/>
    <property type="match status" value="1"/>
</dbReference>
<accession>A0A8X7U5L8</accession>
<dbReference type="PANTHER" id="PTHR33710">
    <property type="entry name" value="BNAC02G09200D PROTEIN"/>
    <property type="match status" value="1"/>
</dbReference>
<dbReference type="Gene3D" id="3.60.10.10">
    <property type="entry name" value="Endonuclease/exonuclease/phosphatase"/>
    <property type="match status" value="1"/>
</dbReference>
<evidence type="ECO:0000259" key="2">
    <source>
        <dbReference type="Pfam" id="PF03372"/>
    </source>
</evidence>
<proteinExistence type="predicted"/>
<gene>
    <name evidence="3" type="ORF">Bca52824_073208</name>
</gene>
<evidence type="ECO:0000313" key="3">
    <source>
        <dbReference type="EMBL" id="KAG2266129.1"/>
    </source>
</evidence>
<dbReference type="InterPro" id="IPR005135">
    <property type="entry name" value="Endo/exonuclease/phosphatase"/>
</dbReference>
<keyword evidence="4" id="KW-1185">Reference proteome</keyword>
<organism evidence="3 4">
    <name type="scientific">Brassica carinata</name>
    <name type="common">Ethiopian mustard</name>
    <name type="synonym">Abyssinian cabbage</name>
    <dbReference type="NCBI Taxonomy" id="52824"/>
    <lineage>
        <taxon>Eukaryota</taxon>
        <taxon>Viridiplantae</taxon>
        <taxon>Streptophyta</taxon>
        <taxon>Embryophyta</taxon>
        <taxon>Tracheophyta</taxon>
        <taxon>Spermatophyta</taxon>
        <taxon>Magnoliopsida</taxon>
        <taxon>eudicotyledons</taxon>
        <taxon>Gunneridae</taxon>
        <taxon>Pentapetalae</taxon>
        <taxon>rosids</taxon>
        <taxon>malvids</taxon>
        <taxon>Brassicales</taxon>
        <taxon>Brassicaceae</taxon>
        <taxon>Brassiceae</taxon>
        <taxon>Brassica</taxon>
    </lineage>
</organism>
<protein>
    <recommendedName>
        <fullName evidence="2">Endonuclease/exonuclease/phosphatase domain-containing protein</fullName>
    </recommendedName>
</protein>
<feature type="domain" description="Endonuclease/exonuclease/phosphatase" evidence="2">
    <location>
        <begin position="327"/>
        <end position="516"/>
    </location>
</feature>
<evidence type="ECO:0000256" key="1">
    <source>
        <dbReference type="SAM" id="MobiDB-lite"/>
    </source>
</evidence>
<dbReference type="InterPro" id="IPR036691">
    <property type="entry name" value="Endo/exonu/phosph_ase_sf"/>
</dbReference>
<dbReference type="OrthoDB" id="1001388at2759"/>
<reference evidence="3 4" key="1">
    <citation type="submission" date="2020-02" db="EMBL/GenBank/DDBJ databases">
        <authorList>
            <person name="Ma Q."/>
            <person name="Huang Y."/>
            <person name="Song X."/>
            <person name="Pei D."/>
        </authorList>
    </citation>
    <scope>NUCLEOTIDE SEQUENCE [LARGE SCALE GENOMIC DNA]</scope>
    <source>
        <strain evidence="3">Sxm20200214</strain>
        <tissue evidence="3">Leaf</tissue>
    </source>
</reference>
<dbReference type="AlphaFoldDB" id="A0A8X7U5L8"/>
<feature type="region of interest" description="Disordered" evidence="1">
    <location>
        <begin position="252"/>
        <end position="275"/>
    </location>
</feature>
<dbReference type="SUPFAM" id="SSF56219">
    <property type="entry name" value="DNase I-like"/>
    <property type="match status" value="1"/>
</dbReference>
<evidence type="ECO:0000313" key="4">
    <source>
        <dbReference type="Proteomes" id="UP000886595"/>
    </source>
</evidence>
<comment type="caution">
    <text evidence="3">The sequence shown here is derived from an EMBL/GenBank/DDBJ whole genome shotgun (WGS) entry which is preliminary data.</text>
</comment>
<dbReference type="GO" id="GO:0003824">
    <property type="term" value="F:catalytic activity"/>
    <property type="evidence" value="ECO:0007669"/>
    <property type="project" value="InterPro"/>
</dbReference>
<dbReference type="Proteomes" id="UP000886595">
    <property type="component" value="Unassembled WGS sequence"/>
</dbReference>
<feature type="compositionally biased region" description="Basic residues" evidence="1">
    <location>
        <begin position="262"/>
        <end position="275"/>
    </location>
</feature>
<sequence>MPQTNDYVRVRVLFDVSRPVRRSKVVNLPKGGGSATIWYNFERIQKRCHHCQRLTHEKDKCPILIKERRTEAHVRRDLIIQEKQKSEDVKQTYVVTIEKDDPLYGVLNEEQVGVDKATGRRIINAEVLQQMREYILATEEGEKLVRQERVRKSVTDLDNDPMAQKKFLRLEAPPIITNEVDKGKGLVYGYSKKTAPLQKEDEGIRGLSSSADIGSAASMRLPLGCEEERGSHQEGTGTNLFVDCSTGFSIGSSISRSSGTPKVKKAGRNRPPKRFRRQQLRLDLLQPGKGEDASQGESVVSKRKAREMAGNFSKIARRLGRSQDLTILHLKEIRKKYFPEIVFLMETKQGKDRMVDVKIELGYERVFTVEPEGLSGGLALLWSGEITFAGVNFFMSFVYGEPGYHGKEKIWERLMRIGAHRRACWGWVGDFNEILHNGEKIGGPSRSEKSFEDFREYVRACERAELSGFEDSFTWSGVRGKKYIQCKLDRCFGNKEWKRSFAKATQVFLERLGSDHKPVLVRLLGHQSGPRGSFRFDKRMVGKQKVRDHIMEVWNAQGGGGQRSLVDRFGSVRRCLGKWKRENGLNSKERLCVVRLDLENEYAAGDLDWGKINFLKSEIAKAYREEEDFFHASVKDSRQRNQLSKLINDVGQEATNAETMGHIAVEYFTSLFSSGEDGDLEEIFIDFLAKVTTDMNARLLKEVFLEASLGARPSYAWRSIIFGRQLLEKGLRRTIGSGDETSVWMDKWLFGEVPMAPLRKPVLFEVDLKVWGNWKRIFFPPHLEHILKQKPIPGEKDGYEWSGYWLASRLDDSDVRKGSSAQPSINEFSAQDTVAKAKEDSSHWFEVQKCVREDMAKDAQEERAQSKWQAPTDGTLKCNGAVTKPRAWPAFRYEGVELRKALDLIQEWDVQVVNSKVNRCAHAIARSVTREKKYQSYVAQGSPRWLKEMFEEDQQGV</sequence>